<dbReference type="PANTHER" id="PTHR44196:SF1">
    <property type="entry name" value="DEHYDROGENASE_REDUCTASE SDR FAMILY MEMBER 7B"/>
    <property type="match status" value="1"/>
</dbReference>
<dbReference type="AlphaFoldDB" id="A0A251ZXJ5"/>
<dbReference type="PANTHER" id="PTHR44196">
    <property type="entry name" value="DEHYDROGENASE/REDUCTASE SDR FAMILY MEMBER 7B"/>
    <property type="match status" value="1"/>
</dbReference>
<keyword evidence="2" id="KW-0560">Oxidoreductase</keyword>
<evidence type="ECO:0000313" key="4">
    <source>
        <dbReference type="Proteomes" id="UP000194946"/>
    </source>
</evidence>
<reference evidence="4" key="1">
    <citation type="submission" date="2014-06" db="EMBL/GenBank/DDBJ databases">
        <authorList>
            <person name="Winans N.J."/>
            <person name="Newell P.D."/>
            <person name="Douglas A.E."/>
        </authorList>
    </citation>
    <scope>NUCLEOTIDE SEQUENCE [LARGE SCALE GENOMIC DNA]</scope>
    <source>
        <strain evidence="4">DmL_052</strain>
    </source>
</reference>
<keyword evidence="4" id="KW-1185">Reference proteome</keyword>
<evidence type="ECO:0008006" key="5">
    <source>
        <dbReference type="Google" id="ProtNLM"/>
    </source>
</evidence>
<evidence type="ECO:0000313" key="3">
    <source>
        <dbReference type="EMBL" id="OUI79373.1"/>
    </source>
</evidence>
<dbReference type="InterPro" id="IPR002347">
    <property type="entry name" value="SDR_fam"/>
</dbReference>
<dbReference type="Pfam" id="PF00106">
    <property type="entry name" value="adh_short"/>
    <property type="match status" value="1"/>
</dbReference>
<comment type="similarity">
    <text evidence="1">Belongs to the short-chain dehydrogenases/reductases (SDR) family.</text>
</comment>
<dbReference type="EMBL" id="JOPB01000001">
    <property type="protein sequence ID" value="OUI79373.1"/>
    <property type="molecule type" value="Genomic_DNA"/>
</dbReference>
<dbReference type="GO" id="GO:0016020">
    <property type="term" value="C:membrane"/>
    <property type="evidence" value="ECO:0007669"/>
    <property type="project" value="TreeGrafter"/>
</dbReference>
<dbReference type="InterPro" id="IPR036291">
    <property type="entry name" value="NAD(P)-bd_dom_sf"/>
</dbReference>
<dbReference type="Proteomes" id="UP000194946">
    <property type="component" value="Unassembled WGS sequence"/>
</dbReference>
<dbReference type="Gene3D" id="3.40.50.720">
    <property type="entry name" value="NAD(P)-binding Rossmann-like Domain"/>
    <property type="match status" value="1"/>
</dbReference>
<evidence type="ECO:0000256" key="2">
    <source>
        <dbReference type="ARBA" id="ARBA00023002"/>
    </source>
</evidence>
<protein>
    <recommendedName>
        <fullName evidence="5">Oxidoreductase</fullName>
    </recommendedName>
</protein>
<dbReference type="SUPFAM" id="SSF51735">
    <property type="entry name" value="NAD(P)-binding Rossmann-fold domains"/>
    <property type="match status" value="1"/>
</dbReference>
<name>A0A251ZXJ5_9PROT</name>
<dbReference type="InterPro" id="IPR020904">
    <property type="entry name" value="Sc_DH/Rdtase_CS"/>
</dbReference>
<comment type="caution">
    <text evidence="3">The sequence shown here is derived from an EMBL/GenBank/DDBJ whole genome shotgun (WGS) entry which is preliminary data.</text>
</comment>
<gene>
    <name evidence="3" type="ORF">HK18_02090</name>
</gene>
<proteinExistence type="inferred from homology"/>
<accession>A0A251ZXJ5</accession>
<evidence type="ECO:0000256" key="1">
    <source>
        <dbReference type="ARBA" id="ARBA00006484"/>
    </source>
</evidence>
<organism evidence="3 4">
    <name type="scientific">Commensalibacter intestini</name>
    <dbReference type="NCBI Taxonomy" id="479936"/>
    <lineage>
        <taxon>Bacteria</taxon>
        <taxon>Pseudomonadati</taxon>
        <taxon>Pseudomonadota</taxon>
        <taxon>Alphaproteobacteria</taxon>
        <taxon>Acetobacterales</taxon>
        <taxon>Acetobacteraceae</taxon>
    </lineage>
</organism>
<dbReference type="RefSeq" id="WP_008853760.1">
    <property type="nucleotide sequence ID" value="NZ_JOPB01000001.1"/>
</dbReference>
<dbReference type="PRINTS" id="PR00081">
    <property type="entry name" value="GDHRDH"/>
</dbReference>
<dbReference type="PROSITE" id="PS00061">
    <property type="entry name" value="ADH_SHORT"/>
    <property type="match status" value="1"/>
</dbReference>
<dbReference type="GO" id="GO:0016491">
    <property type="term" value="F:oxidoreductase activity"/>
    <property type="evidence" value="ECO:0007669"/>
    <property type="project" value="UniProtKB-KW"/>
</dbReference>
<sequence length="260" mass="28862">MRNLPNSILITGASSGIGQSLAIFYAQPGKILFLWGRSEQKLQQTAQACKDKGATVYTYPIDLTNPMAATTLLNEILNEHRIDMTILAAGSGDIKAEHDLLESQDTLYNLAQLNYVTPSLMANLIARQMIEKHIQGKIILISSVAGFHSLPFATAYSSSKAGLTRFSDSLRLAVKKWKIQVTLIIPGFIDTPMSQRLECDKPFLIPINKATTQITNAIAEGKRELILPRIFNLLKWVDLIAPNCIRDLILSRIKVKQDTK</sequence>